<comment type="caution">
    <text evidence="4">The sequence shown here is derived from an EMBL/GenBank/DDBJ whole genome shotgun (WGS) entry which is preliminary data.</text>
</comment>
<dbReference type="OrthoDB" id="5622506at2"/>
<feature type="repeat" description="ANK" evidence="3">
    <location>
        <begin position="162"/>
        <end position="195"/>
    </location>
</feature>
<dbReference type="PANTHER" id="PTHR24171:SF9">
    <property type="entry name" value="ANKYRIN REPEAT DOMAIN-CONTAINING PROTEIN 39"/>
    <property type="match status" value="1"/>
</dbReference>
<protein>
    <submittedName>
        <fullName evidence="4">Ankyrin repeat protein</fullName>
    </submittedName>
</protein>
<evidence type="ECO:0000313" key="4">
    <source>
        <dbReference type="EMBL" id="EMY77129.1"/>
    </source>
</evidence>
<keyword evidence="1" id="KW-0677">Repeat</keyword>
<organism evidence="4 5">
    <name type="scientific">Leptospira weilii serovar Ranarum str. ICFT</name>
    <dbReference type="NCBI Taxonomy" id="1218598"/>
    <lineage>
        <taxon>Bacteria</taxon>
        <taxon>Pseudomonadati</taxon>
        <taxon>Spirochaetota</taxon>
        <taxon>Spirochaetia</taxon>
        <taxon>Leptospirales</taxon>
        <taxon>Leptospiraceae</taxon>
        <taxon>Leptospira</taxon>
    </lineage>
</organism>
<dbReference type="AlphaFoldDB" id="N1WJ44"/>
<dbReference type="PRINTS" id="PR01415">
    <property type="entry name" value="ANKYRIN"/>
</dbReference>
<gene>
    <name evidence="4" type="ORF">LEP1GSC060_2007</name>
</gene>
<feature type="repeat" description="ANK" evidence="3">
    <location>
        <begin position="128"/>
        <end position="160"/>
    </location>
</feature>
<dbReference type="SMART" id="SM00248">
    <property type="entry name" value="ANK"/>
    <property type="match status" value="4"/>
</dbReference>
<proteinExistence type="predicted"/>
<dbReference type="EMBL" id="AOHC02000038">
    <property type="protein sequence ID" value="EMY77129.1"/>
    <property type="molecule type" value="Genomic_DNA"/>
</dbReference>
<feature type="repeat" description="ANK" evidence="3">
    <location>
        <begin position="91"/>
        <end position="123"/>
    </location>
</feature>
<reference evidence="4" key="1">
    <citation type="submission" date="2013-03" db="EMBL/GenBank/DDBJ databases">
        <authorList>
            <person name="Harkins D.M."/>
            <person name="Durkin A.S."/>
            <person name="Brinkac L.M."/>
            <person name="Haft D.H."/>
            <person name="Selengut J.D."/>
            <person name="Sanka R."/>
            <person name="DePew J."/>
            <person name="Purushe J."/>
            <person name="Hartskeerl R.A."/>
            <person name="Ahmed A."/>
            <person name="van der Linden H."/>
            <person name="Goris M.G.A."/>
            <person name="Vinetz J.M."/>
            <person name="Sutton G.G."/>
            <person name="Nierman W.C."/>
            <person name="Fouts D.E."/>
        </authorList>
    </citation>
    <scope>NUCLEOTIDE SEQUENCE [LARGE SCALE GENOMIC DNA]</scope>
    <source>
        <strain evidence="4">ICFT</strain>
    </source>
</reference>
<dbReference type="PROSITE" id="PS50088">
    <property type="entry name" value="ANK_REPEAT"/>
    <property type="match status" value="3"/>
</dbReference>
<evidence type="ECO:0000256" key="1">
    <source>
        <dbReference type="ARBA" id="ARBA00022737"/>
    </source>
</evidence>
<evidence type="ECO:0000256" key="2">
    <source>
        <dbReference type="ARBA" id="ARBA00023043"/>
    </source>
</evidence>
<dbReference type="Pfam" id="PF12796">
    <property type="entry name" value="Ank_2"/>
    <property type="match status" value="1"/>
</dbReference>
<accession>N1WJ44</accession>
<dbReference type="SUPFAM" id="SSF48403">
    <property type="entry name" value="Ankyrin repeat"/>
    <property type="match status" value="1"/>
</dbReference>
<name>N1WJ44_9LEPT</name>
<keyword evidence="5" id="KW-1185">Reference proteome</keyword>
<dbReference type="Proteomes" id="UP000012313">
    <property type="component" value="Unassembled WGS sequence"/>
</dbReference>
<dbReference type="InterPro" id="IPR036770">
    <property type="entry name" value="Ankyrin_rpt-contain_sf"/>
</dbReference>
<evidence type="ECO:0000256" key="3">
    <source>
        <dbReference type="PROSITE-ProRule" id="PRU00023"/>
    </source>
</evidence>
<keyword evidence="2 3" id="KW-0040">ANK repeat</keyword>
<dbReference type="PANTHER" id="PTHR24171">
    <property type="entry name" value="ANKYRIN REPEAT DOMAIN-CONTAINING PROTEIN 39-RELATED"/>
    <property type="match status" value="1"/>
</dbReference>
<dbReference type="STRING" id="1218598.LEP1GSC060_2007"/>
<sequence>MQEIFQAIAGGQKTKVIGLLKRDPGLFQSLTEEGITPVLFSLYYGKLDISKEIYEISPSRNLFEAAALGDLEETKRLVAGFSDVINSLSKDGWSALHLASYFGHLEVAKFLIYSGADLSLTSKSKLSYGNTALHSAVATGKKAVVELLLEKGADANSVQNPGGITPLHIAASRSGSSDIIRLLLKNGADKKSLSSEEQTPHAIALEKGNAAEAKLLEIES</sequence>
<dbReference type="RefSeq" id="WP_003005232.1">
    <property type="nucleotide sequence ID" value="NZ_AOHC02000038.1"/>
</dbReference>
<dbReference type="Pfam" id="PF00023">
    <property type="entry name" value="Ank"/>
    <property type="match status" value="1"/>
</dbReference>
<evidence type="ECO:0000313" key="5">
    <source>
        <dbReference type="Proteomes" id="UP000012313"/>
    </source>
</evidence>
<dbReference type="InterPro" id="IPR002110">
    <property type="entry name" value="Ankyrin_rpt"/>
</dbReference>
<dbReference type="Gene3D" id="1.25.40.20">
    <property type="entry name" value="Ankyrin repeat-containing domain"/>
    <property type="match status" value="2"/>
</dbReference>
<dbReference type="PROSITE" id="PS50297">
    <property type="entry name" value="ANK_REP_REGION"/>
    <property type="match status" value="3"/>
</dbReference>